<keyword evidence="8" id="KW-1185">Reference proteome</keyword>
<evidence type="ECO:0000256" key="6">
    <source>
        <dbReference type="SAM" id="Phobius"/>
    </source>
</evidence>
<dbReference type="GO" id="GO:0071578">
    <property type="term" value="P:zinc ion import across plasma membrane"/>
    <property type="evidence" value="ECO:0007669"/>
    <property type="project" value="TreeGrafter"/>
</dbReference>
<evidence type="ECO:0000313" key="7">
    <source>
        <dbReference type="EMBL" id="PHH74578.1"/>
    </source>
</evidence>
<dbReference type="EMBL" id="NJES01000265">
    <property type="protein sequence ID" value="PHH74578.1"/>
    <property type="molecule type" value="Genomic_DNA"/>
</dbReference>
<reference evidence="7 8" key="1">
    <citation type="submission" date="2017-06" db="EMBL/GenBank/DDBJ databases">
        <title>Ant-infecting Ophiocordyceps genomes reveal a high diversity of potential behavioral manipulation genes and a possible major role for enterotoxins.</title>
        <authorList>
            <person name="De Bekker C."/>
            <person name="Evans H.C."/>
            <person name="Brachmann A."/>
            <person name="Hughes D.P."/>
        </authorList>
    </citation>
    <scope>NUCLEOTIDE SEQUENCE [LARGE SCALE GENOMIC DNA]</scope>
    <source>
        <strain evidence="7 8">Map16</strain>
    </source>
</reference>
<dbReference type="OrthoDB" id="448280at2759"/>
<evidence type="ECO:0000256" key="1">
    <source>
        <dbReference type="ARBA" id="ARBA00004141"/>
    </source>
</evidence>
<name>A0A2C5Y939_9HYPO</name>
<feature type="region of interest" description="Disordered" evidence="5">
    <location>
        <begin position="175"/>
        <end position="213"/>
    </location>
</feature>
<sequence length="376" mass="39632">MSLVLRPRSHGQGPDESTSAEHCHDEPVQLGRTSLRVGAIFILLVLAFAAAVAPIVLSRRTRMRGNKAVFFVFKYVGTGVILATAWMHLLAPAIEQLGDGCVGHDWPAMAGYPWALCIALMTVMAMFLFELIVSGVGDSSQVVQDGRLAVNSAGSDSDATNPPSSNNHLAAFKRSVDGEEDEDVEKTDARAGTQAPAVETWQPTQSPGSRATKGGLAGQLTAVLILEFGVVFHSVFIGLTLGTTADDDLVILLVVLVVHQMFEGLGLGARLAVAPWPQGKGWVPWILALGFALSTPIGVAAALGAKPADASTQKLVNGIFDAISAGILMYTALVELLAHEMLLDPVMRRASLGRKLAAYGCVAVGVFVMALLAKWA</sequence>
<keyword evidence="4 6" id="KW-0472">Membrane</keyword>
<evidence type="ECO:0000256" key="3">
    <source>
        <dbReference type="ARBA" id="ARBA00022989"/>
    </source>
</evidence>
<feature type="transmembrane region" description="Helical" evidence="6">
    <location>
        <begin position="220"/>
        <end position="243"/>
    </location>
</feature>
<comment type="caution">
    <text evidence="7">The sequence shown here is derived from an EMBL/GenBank/DDBJ whole genome shotgun (WGS) entry which is preliminary data.</text>
</comment>
<feature type="transmembrane region" description="Helical" evidence="6">
    <location>
        <begin position="111"/>
        <end position="133"/>
    </location>
</feature>
<gene>
    <name evidence="7" type="ORF">CDD80_2978</name>
</gene>
<feature type="transmembrane region" description="Helical" evidence="6">
    <location>
        <begin position="315"/>
        <end position="336"/>
    </location>
</feature>
<dbReference type="GO" id="GO:0005886">
    <property type="term" value="C:plasma membrane"/>
    <property type="evidence" value="ECO:0007669"/>
    <property type="project" value="TreeGrafter"/>
</dbReference>
<dbReference type="AlphaFoldDB" id="A0A2C5Y939"/>
<evidence type="ECO:0000256" key="4">
    <source>
        <dbReference type="ARBA" id="ARBA00023136"/>
    </source>
</evidence>
<organism evidence="7 8">
    <name type="scientific">Ophiocordyceps camponoti-rufipedis</name>
    <dbReference type="NCBI Taxonomy" id="2004952"/>
    <lineage>
        <taxon>Eukaryota</taxon>
        <taxon>Fungi</taxon>
        <taxon>Dikarya</taxon>
        <taxon>Ascomycota</taxon>
        <taxon>Pezizomycotina</taxon>
        <taxon>Sordariomycetes</taxon>
        <taxon>Hypocreomycetidae</taxon>
        <taxon>Hypocreales</taxon>
        <taxon>Ophiocordycipitaceae</taxon>
        <taxon>Ophiocordyceps</taxon>
    </lineage>
</organism>
<dbReference type="GO" id="GO:0000007">
    <property type="term" value="F:low-affinity zinc ion transmembrane transporter activity"/>
    <property type="evidence" value="ECO:0007669"/>
    <property type="project" value="TreeGrafter"/>
</dbReference>
<keyword evidence="2 6" id="KW-0812">Transmembrane</keyword>
<dbReference type="STRING" id="2004952.A0A2C5Y939"/>
<feature type="transmembrane region" description="Helical" evidence="6">
    <location>
        <begin position="69"/>
        <end position="91"/>
    </location>
</feature>
<proteinExistence type="predicted"/>
<evidence type="ECO:0000256" key="2">
    <source>
        <dbReference type="ARBA" id="ARBA00022692"/>
    </source>
</evidence>
<dbReference type="Proteomes" id="UP000226431">
    <property type="component" value="Unassembled WGS sequence"/>
</dbReference>
<keyword evidence="3 6" id="KW-1133">Transmembrane helix</keyword>
<evidence type="ECO:0000313" key="8">
    <source>
        <dbReference type="Proteomes" id="UP000226431"/>
    </source>
</evidence>
<feature type="transmembrane region" description="Helical" evidence="6">
    <location>
        <begin position="249"/>
        <end position="273"/>
    </location>
</feature>
<feature type="region of interest" description="Disordered" evidence="5">
    <location>
        <begin position="1"/>
        <end position="23"/>
    </location>
</feature>
<dbReference type="PANTHER" id="PTHR11040:SF69">
    <property type="entry name" value="ZINC-REGULATED TRANSPORTER 2"/>
    <property type="match status" value="1"/>
</dbReference>
<feature type="transmembrane region" description="Helical" evidence="6">
    <location>
        <begin position="37"/>
        <end position="57"/>
    </location>
</feature>
<feature type="transmembrane region" description="Helical" evidence="6">
    <location>
        <begin position="285"/>
        <end position="303"/>
    </location>
</feature>
<protein>
    <submittedName>
        <fullName evidence="7">Uncharacterized protein</fullName>
    </submittedName>
</protein>
<feature type="transmembrane region" description="Helical" evidence="6">
    <location>
        <begin position="356"/>
        <end position="375"/>
    </location>
</feature>
<dbReference type="Pfam" id="PF02535">
    <property type="entry name" value="Zip"/>
    <property type="match status" value="1"/>
</dbReference>
<accession>A0A2C5Y939</accession>
<comment type="subcellular location">
    <subcellularLocation>
        <location evidence="1">Membrane</location>
        <topology evidence="1">Multi-pass membrane protein</topology>
    </subcellularLocation>
</comment>
<evidence type="ECO:0000256" key="5">
    <source>
        <dbReference type="SAM" id="MobiDB-lite"/>
    </source>
</evidence>
<dbReference type="PANTHER" id="PTHR11040">
    <property type="entry name" value="ZINC/IRON TRANSPORTER"/>
    <property type="match status" value="1"/>
</dbReference>
<dbReference type="InterPro" id="IPR003689">
    <property type="entry name" value="ZIP"/>
</dbReference>